<dbReference type="EMBL" id="PYSW02000009">
    <property type="protein sequence ID" value="KAG2388758.1"/>
    <property type="molecule type" value="Genomic_DNA"/>
</dbReference>
<dbReference type="GO" id="GO:0005739">
    <property type="term" value="C:mitochondrion"/>
    <property type="evidence" value="ECO:0007669"/>
    <property type="project" value="GOC"/>
</dbReference>
<dbReference type="PANTHER" id="PTHR44157">
    <property type="entry name" value="DNAJ HOMOLOG SUBFAMILY C MEMBER 11"/>
    <property type="match status" value="1"/>
</dbReference>
<protein>
    <recommendedName>
        <fullName evidence="2">DnaJ-like protein C11 C-terminal domain-containing protein</fullName>
    </recommendedName>
</protein>
<dbReference type="PANTHER" id="PTHR44157:SF1">
    <property type="entry name" value="DNAJ HOMOLOG SUBFAMILY C MEMBER 11"/>
    <property type="match status" value="1"/>
</dbReference>
<comment type="caution">
    <text evidence="3">The sequence shown here is derived from an EMBL/GenBank/DDBJ whole genome shotgun (WGS) entry which is preliminary data.</text>
</comment>
<dbReference type="RefSeq" id="XP_044552750.1">
    <property type="nucleotide sequence ID" value="XM_044691335.1"/>
</dbReference>
<evidence type="ECO:0000313" key="3">
    <source>
        <dbReference type="EMBL" id="KAG2388758.1"/>
    </source>
</evidence>
<sequence length="208" mass="24010">MTIVAILGVVALFFYLYKAFFTSWNKTFDYSEDDKEFWDQRISEAICYGVTPNPRALSTMKPSSEKVFKELGSAWSEDDRIRFIENKKQVQLKQKKLDGLYQTTKHREKQKDGLIIINARYGVFNPEFRALLDVTVPLQCFVSSKSSTITIQKEDLSMSDLPGFGNPLEGFNNIQHLKKELQVIYRTNGSLKMSTFVENDHGFEVRLP</sequence>
<reference evidence="3 4" key="1">
    <citation type="journal article" date="2018" name="BMC Genomics">
        <title>The genome of Naegleria lovaniensis, the basis for a comparative approach to unravel pathogenicity factors of the human pathogenic amoeba N. fowleri.</title>
        <authorList>
            <person name="Liechti N."/>
            <person name="Schurch N."/>
            <person name="Bruggmann R."/>
            <person name="Wittwer M."/>
        </authorList>
    </citation>
    <scope>NUCLEOTIDE SEQUENCE [LARGE SCALE GENOMIC DNA]</scope>
    <source>
        <strain evidence="3 4">ATCC 30569</strain>
    </source>
</reference>
<dbReference type="GO" id="GO:0042407">
    <property type="term" value="P:cristae formation"/>
    <property type="evidence" value="ECO:0007669"/>
    <property type="project" value="TreeGrafter"/>
</dbReference>
<dbReference type="InterPro" id="IPR052243">
    <property type="entry name" value="Mito_inner_membrane_organizer"/>
</dbReference>
<dbReference type="Proteomes" id="UP000816034">
    <property type="component" value="Unassembled WGS sequence"/>
</dbReference>
<dbReference type="InterPro" id="IPR024586">
    <property type="entry name" value="DnaJ-like_C11_C"/>
</dbReference>
<organism evidence="3 4">
    <name type="scientific">Naegleria lovaniensis</name>
    <name type="common">Amoeba</name>
    <dbReference type="NCBI Taxonomy" id="51637"/>
    <lineage>
        <taxon>Eukaryota</taxon>
        <taxon>Discoba</taxon>
        <taxon>Heterolobosea</taxon>
        <taxon>Tetramitia</taxon>
        <taxon>Eutetramitia</taxon>
        <taxon>Vahlkampfiidae</taxon>
        <taxon>Naegleria</taxon>
    </lineage>
</organism>
<gene>
    <name evidence="3" type="ORF">C9374_000197</name>
</gene>
<evidence type="ECO:0000259" key="2">
    <source>
        <dbReference type="Pfam" id="PF11875"/>
    </source>
</evidence>
<keyword evidence="4" id="KW-1185">Reference proteome</keyword>
<evidence type="ECO:0000313" key="4">
    <source>
        <dbReference type="Proteomes" id="UP000816034"/>
    </source>
</evidence>
<evidence type="ECO:0000256" key="1">
    <source>
        <dbReference type="ARBA" id="ARBA00023186"/>
    </source>
</evidence>
<name>A0AA88GYK6_NAELO</name>
<dbReference type="AlphaFoldDB" id="A0AA88GYK6"/>
<dbReference type="GeneID" id="68092659"/>
<keyword evidence="1" id="KW-0143">Chaperone</keyword>
<feature type="domain" description="DnaJ-like protein C11 C-terminal" evidence="2">
    <location>
        <begin position="84"/>
        <end position="199"/>
    </location>
</feature>
<proteinExistence type="predicted"/>
<dbReference type="Pfam" id="PF11875">
    <property type="entry name" value="DnaJ-like_C11_C"/>
    <property type="match status" value="1"/>
</dbReference>
<accession>A0AA88GYK6</accession>